<accession>A0A8T0L2K2</accession>
<dbReference type="EMBL" id="JABFOF010000002">
    <property type="protein sequence ID" value="KAG2405742.1"/>
    <property type="molecule type" value="Genomic_DNA"/>
</dbReference>
<feature type="compositionally biased region" description="Polar residues" evidence="1">
    <location>
        <begin position="38"/>
        <end position="50"/>
    </location>
</feature>
<sequence>MIIIIITISVSIMIDEDVVFDDGIAFGEIDGVEPGLSVATSEAKNPSATNDGHFPNGFAHDHVSGQHADGAAVEVSVGEGHGHNHHEPHLGLRYGSVNALGLPHEFGVGFGSGRQGVVHGDNGAEGKGVLGFSVGLGDNDHAGVGPGDYVVEEEVKMSELVLTETHQHWG</sequence>
<reference evidence="2 3" key="1">
    <citation type="submission" date="2020-05" db="EMBL/GenBank/DDBJ databases">
        <title>Vigna angularis (adzuki bean) Var. LongXiaoDou No. 4 denovo assembly.</title>
        <authorList>
            <person name="Xiang H."/>
        </authorList>
    </citation>
    <scope>NUCLEOTIDE SEQUENCE [LARGE SCALE GENOMIC DNA]</scope>
    <source>
        <tissue evidence="2">Leaf</tissue>
    </source>
</reference>
<evidence type="ECO:0000313" key="3">
    <source>
        <dbReference type="Proteomes" id="UP000743370"/>
    </source>
</evidence>
<dbReference type="AlphaFoldDB" id="A0A8T0L2K2"/>
<name>A0A8T0L2K2_PHAAN</name>
<protein>
    <submittedName>
        <fullName evidence="2">Uncharacterized protein</fullName>
    </submittedName>
</protein>
<gene>
    <name evidence="2" type="ORF">HKW66_Vig0049970</name>
</gene>
<organism evidence="2 3">
    <name type="scientific">Phaseolus angularis</name>
    <name type="common">Azuki bean</name>
    <name type="synonym">Vigna angularis</name>
    <dbReference type="NCBI Taxonomy" id="3914"/>
    <lineage>
        <taxon>Eukaryota</taxon>
        <taxon>Viridiplantae</taxon>
        <taxon>Streptophyta</taxon>
        <taxon>Embryophyta</taxon>
        <taxon>Tracheophyta</taxon>
        <taxon>Spermatophyta</taxon>
        <taxon>Magnoliopsida</taxon>
        <taxon>eudicotyledons</taxon>
        <taxon>Gunneridae</taxon>
        <taxon>Pentapetalae</taxon>
        <taxon>rosids</taxon>
        <taxon>fabids</taxon>
        <taxon>Fabales</taxon>
        <taxon>Fabaceae</taxon>
        <taxon>Papilionoideae</taxon>
        <taxon>50 kb inversion clade</taxon>
        <taxon>NPAAA clade</taxon>
        <taxon>indigoferoid/millettioid clade</taxon>
        <taxon>Phaseoleae</taxon>
        <taxon>Vigna</taxon>
    </lineage>
</organism>
<dbReference type="Proteomes" id="UP000743370">
    <property type="component" value="Unassembled WGS sequence"/>
</dbReference>
<evidence type="ECO:0000313" key="2">
    <source>
        <dbReference type="EMBL" id="KAG2405742.1"/>
    </source>
</evidence>
<comment type="caution">
    <text evidence="2">The sequence shown here is derived from an EMBL/GenBank/DDBJ whole genome shotgun (WGS) entry which is preliminary data.</text>
</comment>
<feature type="region of interest" description="Disordered" evidence="1">
    <location>
        <begin position="38"/>
        <end position="59"/>
    </location>
</feature>
<proteinExistence type="predicted"/>
<evidence type="ECO:0000256" key="1">
    <source>
        <dbReference type="SAM" id="MobiDB-lite"/>
    </source>
</evidence>